<reference evidence="1 2" key="1">
    <citation type="submission" date="2021-01" db="EMBL/GenBank/DDBJ databases">
        <title>Whole genome shotgun sequence of Verrucosispora qiuiae NBRC 106684.</title>
        <authorList>
            <person name="Komaki H."/>
            <person name="Tamura T."/>
        </authorList>
    </citation>
    <scope>NUCLEOTIDE SEQUENCE [LARGE SCALE GENOMIC DNA]</scope>
    <source>
        <strain evidence="1 2">NBRC 106684</strain>
    </source>
</reference>
<dbReference type="Proteomes" id="UP000653076">
    <property type="component" value="Unassembled WGS sequence"/>
</dbReference>
<accession>A0ABQ4JE35</accession>
<keyword evidence="2" id="KW-1185">Reference proteome</keyword>
<gene>
    <name evidence="1" type="ORF">Vqi01_34280</name>
</gene>
<evidence type="ECO:0000313" key="2">
    <source>
        <dbReference type="Proteomes" id="UP000653076"/>
    </source>
</evidence>
<protein>
    <submittedName>
        <fullName evidence="1">Uncharacterized protein</fullName>
    </submittedName>
</protein>
<proteinExistence type="predicted"/>
<sequence>MARPCRRAGPAPPGGEPMIRVRIVADGVDELHAAALAIGQALTVTRESQPRPRRSGDGVSLYLDAELPPADLDPDTLDALDRAHPLNRCGRDGCDGYVPLHDAELVPTVTDDGFRYARWHPACLRAEQRKRGITR</sequence>
<organism evidence="1 2">
    <name type="scientific">Micromonospora qiuiae</name>
    <dbReference type="NCBI Taxonomy" id="502268"/>
    <lineage>
        <taxon>Bacteria</taxon>
        <taxon>Bacillati</taxon>
        <taxon>Actinomycetota</taxon>
        <taxon>Actinomycetes</taxon>
        <taxon>Micromonosporales</taxon>
        <taxon>Micromonosporaceae</taxon>
        <taxon>Micromonospora</taxon>
    </lineage>
</organism>
<evidence type="ECO:0000313" key="1">
    <source>
        <dbReference type="EMBL" id="GIJ28266.1"/>
    </source>
</evidence>
<name>A0ABQ4JE35_9ACTN</name>
<comment type="caution">
    <text evidence="1">The sequence shown here is derived from an EMBL/GenBank/DDBJ whole genome shotgun (WGS) entry which is preliminary data.</text>
</comment>
<dbReference type="EMBL" id="BOPC01000045">
    <property type="protein sequence ID" value="GIJ28266.1"/>
    <property type="molecule type" value="Genomic_DNA"/>
</dbReference>